<evidence type="ECO:0000313" key="3">
    <source>
        <dbReference type="Proteomes" id="UP001320420"/>
    </source>
</evidence>
<keyword evidence="3" id="KW-1185">Reference proteome</keyword>
<dbReference type="GO" id="GO:0005975">
    <property type="term" value="P:carbohydrate metabolic process"/>
    <property type="evidence" value="ECO:0007669"/>
    <property type="project" value="InterPro"/>
</dbReference>
<keyword evidence="1" id="KW-0732">Signal</keyword>
<sequence length="716" mass="78088">MELYLLWIITAWLTTFNGLALGKGCWRDTPCDAVQEPAFPGKWESNIYAPTSRTVSPPAAFNLESRKRLSSWPGEAALRGSQTGVYFDFGVEVGGVVTIEFEVLSLSRKGTILVAFTEAADWIGPVSDSSNGDYGRKDGALHIAFFVPGKHTYVMPDQALRGGFRYMTLVVEGSAASVRITSVSLEISFQPTWSNLRAYGGYFHSSDALLNKIWYSCAYTLQLNAIHPTTGRAWPSPEKAWHNNGLLGHGHTINADGAKRDRAVWPGDMGVAIPASAYSTGDVEWAMIGTYNYVLHSGDIAFARENWKGYLQGMDYLYNLIHPITNLIKVPKSAANDWGQPHASGYHTAAQALFFHTLKTGAKLADWVEDASGRKRAWLMTAAMIRATVNELHWDAECGAFRNNLPDLRGGQLHPQDGNSLAVLLGVVEPASARGQAISAHLERSNWTPIGAAAPELPGGEISPFVSSFEIQAHLAAGQGRRALDLIRRSWGWYLGNENGTQSTAVEGYLRDGSFGYRWDHGYGGVFSYTSHAHGWSTGPVTALTERVLGLAVVEPAGEAWRLAPQFGDLRSCEGGFTTVLGRFSASWILGEEGKGKGKEKEKGSEGWECDTYTLEYDTPNGTTGELLLPLPDPPQGPKGVGSRAVRVMVDGVEQKQHELRENTVEASGDRLLLALRSSGGKHRVDVSWNSGGDSNRKPFFAWAATWFKRGDRTGD</sequence>
<evidence type="ECO:0000256" key="1">
    <source>
        <dbReference type="SAM" id="SignalP"/>
    </source>
</evidence>
<dbReference type="PANTHER" id="PTHR34987">
    <property type="entry name" value="C, PUTATIVE (AFU_ORTHOLOGUE AFUA_3G02880)-RELATED"/>
    <property type="match status" value="1"/>
</dbReference>
<dbReference type="InterPro" id="IPR008928">
    <property type="entry name" value="6-hairpin_glycosidase_sf"/>
</dbReference>
<dbReference type="InterPro" id="IPR012341">
    <property type="entry name" value="6hp_glycosidase-like_sf"/>
</dbReference>
<dbReference type="AlphaFoldDB" id="A0AAN9UUQ6"/>
<dbReference type="SUPFAM" id="SSF48208">
    <property type="entry name" value="Six-hairpin glycosidases"/>
    <property type="match status" value="1"/>
</dbReference>
<dbReference type="Gene3D" id="1.50.10.10">
    <property type="match status" value="1"/>
</dbReference>
<feature type="signal peptide" evidence="1">
    <location>
        <begin position="1"/>
        <end position="22"/>
    </location>
</feature>
<dbReference type="GO" id="GO:0003824">
    <property type="term" value="F:catalytic activity"/>
    <property type="evidence" value="ECO:0007669"/>
    <property type="project" value="UniProtKB-ARBA"/>
</dbReference>
<comment type="caution">
    <text evidence="2">The sequence shown here is derived from an EMBL/GenBank/DDBJ whole genome shotgun (WGS) entry which is preliminary data.</text>
</comment>
<proteinExistence type="predicted"/>
<feature type="chain" id="PRO_5042974489" description="Alpha-L-rhamnosidase six-hairpin glycosidase domain-containing protein" evidence="1">
    <location>
        <begin position="23"/>
        <end position="716"/>
    </location>
</feature>
<protein>
    <recommendedName>
        <fullName evidence="4">Alpha-L-rhamnosidase six-hairpin glycosidase domain-containing protein</fullName>
    </recommendedName>
</protein>
<dbReference type="Gene3D" id="2.60.420.10">
    <property type="entry name" value="Maltose phosphorylase, domain 3"/>
    <property type="match status" value="1"/>
</dbReference>
<accession>A0AAN9UUQ6</accession>
<dbReference type="Proteomes" id="UP001320420">
    <property type="component" value="Unassembled WGS sequence"/>
</dbReference>
<gene>
    <name evidence="2" type="ORF">SLS62_003473</name>
</gene>
<organism evidence="2 3">
    <name type="scientific">Diatrype stigma</name>
    <dbReference type="NCBI Taxonomy" id="117547"/>
    <lineage>
        <taxon>Eukaryota</taxon>
        <taxon>Fungi</taxon>
        <taxon>Dikarya</taxon>
        <taxon>Ascomycota</taxon>
        <taxon>Pezizomycotina</taxon>
        <taxon>Sordariomycetes</taxon>
        <taxon>Xylariomycetidae</taxon>
        <taxon>Xylariales</taxon>
        <taxon>Diatrypaceae</taxon>
        <taxon>Diatrype</taxon>
    </lineage>
</organism>
<name>A0AAN9UUQ6_9PEZI</name>
<reference evidence="2 3" key="1">
    <citation type="submission" date="2024-02" db="EMBL/GenBank/DDBJ databases">
        <title>De novo assembly and annotation of 12 fungi associated with fruit tree decline syndrome in Ontario, Canada.</title>
        <authorList>
            <person name="Sulman M."/>
            <person name="Ellouze W."/>
            <person name="Ilyukhin E."/>
        </authorList>
    </citation>
    <scope>NUCLEOTIDE SEQUENCE [LARGE SCALE GENOMIC DNA]</scope>
    <source>
        <strain evidence="2 3">M11/M66-122</strain>
    </source>
</reference>
<evidence type="ECO:0008006" key="4">
    <source>
        <dbReference type="Google" id="ProtNLM"/>
    </source>
</evidence>
<dbReference type="EMBL" id="JAKJXP020000020">
    <property type="protein sequence ID" value="KAK7754453.1"/>
    <property type="molecule type" value="Genomic_DNA"/>
</dbReference>
<dbReference type="PANTHER" id="PTHR34987:SF5">
    <property type="entry name" value="ALPHA-RHAMNOSIDASE"/>
    <property type="match status" value="1"/>
</dbReference>
<evidence type="ECO:0000313" key="2">
    <source>
        <dbReference type="EMBL" id="KAK7754453.1"/>
    </source>
</evidence>